<evidence type="ECO:0000313" key="3">
    <source>
        <dbReference type="Proteomes" id="UP001066276"/>
    </source>
</evidence>
<dbReference type="AlphaFoldDB" id="A0AAV7PLF3"/>
<sequence length="180" mass="20660">MLLIKPLLENITGNFEVWEKDVLIQFANLIKHITSCKQPERKIIRVEKVQLPILNLNRVINMLVRRQLEYESKELSREITKLKRRRTRLKLTIQKKEEDHNWVSVERADERGGLQQLLRGVAGRGTTQGAERAGGGEARSCSRRYVIGCRAELGGHSVTWSRRGPTALLALMALTRRRLG</sequence>
<organism evidence="2 3">
    <name type="scientific">Pleurodeles waltl</name>
    <name type="common">Iberian ribbed newt</name>
    <dbReference type="NCBI Taxonomy" id="8319"/>
    <lineage>
        <taxon>Eukaryota</taxon>
        <taxon>Metazoa</taxon>
        <taxon>Chordata</taxon>
        <taxon>Craniata</taxon>
        <taxon>Vertebrata</taxon>
        <taxon>Euteleostomi</taxon>
        <taxon>Amphibia</taxon>
        <taxon>Batrachia</taxon>
        <taxon>Caudata</taxon>
        <taxon>Salamandroidea</taxon>
        <taxon>Salamandridae</taxon>
        <taxon>Pleurodelinae</taxon>
        <taxon>Pleurodeles</taxon>
    </lineage>
</organism>
<comment type="caution">
    <text evidence="2">The sequence shown here is derived from an EMBL/GenBank/DDBJ whole genome shotgun (WGS) entry which is preliminary data.</text>
</comment>
<dbReference type="Proteomes" id="UP001066276">
    <property type="component" value="Chromosome 7"/>
</dbReference>
<keyword evidence="1" id="KW-0175">Coiled coil</keyword>
<protein>
    <submittedName>
        <fullName evidence="2">Uncharacterized protein</fullName>
    </submittedName>
</protein>
<evidence type="ECO:0000256" key="1">
    <source>
        <dbReference type="SAM" id="Coils"/>
    </source>
</evidence>
<gene>
    <name evidence="2" type="ORF">NDU88_006308</name>
</gene>
<name>A0AAV7PLF3_PLEWA</name>
<reference evidence="2" key="1">
    <citation type="journal article" date="2022" name="bioRxiv">
        <title>Sequencing and chromosome-scale assembly of the giantPleurodeles waltlgenome.</title>
        <authorList>
            <person name="Brown T."/>
            <person name="Elewa A."/>
            <person name="Iarovenko S."/>
            <person name="Subramanian E."/>
            <person name="Araus A.J."/>
            <person name="Petzold A."/>
            <person name="Susuki M."/>
            <person name="Suzuki K.-i.T."/>
            <person name="Hayashi T."/>
            <person name="Toyoda A."/>
            <person name="Oliveira C."/>
            <person name="Osipova E."/>
            <person name="Leigh N.D."/>
            <person name="Simon A."/>
            <person name="Yun M.H."/>
        </authorList>
    </citation>
    <scope>NUCLEOTIDE SEQUENCE</scope>
    <source>
        <strain evidence="2">20211129_DDA</strain>
        <tissue evidence="2">Liver</tissue>
    </source>
</reference>
<proteinExistence type="predicted"/>
<feature type="coiled-coil region" evidence="1">
    <location>
        <begin position="65"/>
        <end position="99"/>
    </location>
</feature>
<keyword evidence="3" id="KW-1185">Reference proteome</keyword>
<evidence type="ECO:0000313" key="2">
    <source>
        <dbReference type="EMBL" id="KAJ1127915.1"/>
    </source>
</evidence>
<dbReference type="EMBL" id="JANPWB010000011">
    <property type="protein sequence ID" value="KAJ1127915.1"/>
    <property type="molecule type" value="Genomic_DNA"/>
</dbReference>
<accession>A0AAV7PLF3</accession>